<feature type="domain" description="Protein kinase" evidence="6">
    <location>
        <begin position="577"/>
        <end position="841"/>
    </location>
</feature>
<dbReference type="PROSITE" id="PS50011">
    <property type="entry name" value="PROTEIN_KINASE_DOM"/>
    <property type="match status" value="1"/>
</dbReference>
<reference evidence="7 8" key="1">
    <citation type="journal article" date="2020" name="ISME J.">
        <title>Uncovering the hidden diversity of litter-decomposition mechanisms in mushroom-forming fungi.</title>
        <authorList>
            <person name="Floudas D."/>
            <person name="Bentzer J."/>
            <person name="Ahren D."/>
            <person name="Johansson T."/>
            <person name="Persson P."/>
            <person name="Tunlid A."/>
        </authorList>
    </citation>
    <scope>NUCLEOTIDE SEQUENCE [LARGE SCALE GENOMIC DNA]</scope>
    <source>
        <strain evidence="7 8">CBS 291.85</strain>
    </source>
</reference>
<proteinExistence type="predicted"/>
<feature type="compositionally biased region" description="Basic and acidic residues" evidence="5">
    <location>
        <begin position="420"/>
        <end position="435"/>
    </location>
</feature>
<dbReference type="InterPro" id="IPR008271">
    <property type="entry name" value="Ser/Thr_kinase_AS"/>
</dbReference>
<evidence type="ECO:0000256" key="4">
    <source>
        <dbReference type="ARBA" id="ARBA00022840"/>
    </source>
</evidence>
<evidence type="ECO:0000256" key="3">
    <source>
        <dbReference type="ARBA" id="ARBA00022777"/>
    </source>
</evidence>
<protein>
    <recommendedName>
        <fullName evidence="6">Protein kinase domain-containing protein</fullName>
    </recommendedName>
</protein>
<feature type="compositionally biased region" description="Low complexity" evidence="5">
    <location>
        <begin position="132"/>
        <end position="142"/>
    </location>
</feature>
<dbReference type="InterPro" id="IPR001245">
    <property type="entry name" value="Ser-Thr/Tyr_kinase_cat_dom"/>
</dbReference>
<dbReference type="AlphaFoldDB" id="A0A8H5D5G9"/>
<feature type="compositionally biased region" description="Low complexity" evidence="5">
    <location>
        <begin position="315"/>
        <end position="334"/>
    </location>
</feature>
<keyword evidence="8" id="KW-1185">Reference proteome</keyword>
<feature type="compositionally biased region" description="Acidic residues" evidence="5">
    <location>
        <begin position="335"/>
        <end position="344"/>
    </location>
</feature>
<feature type="compositionally biased region" description="Basic and acidic residues" evidence="5">
    <location>
        <begin position="364"/>
        <end position="385"/>
    </location>
</feature>
<keyword evidence="3" id="KW-0418">Kinase</keyword>
<dbReference type="Gene3D" id="1.10.510.10">
    <property type="entry name" value="Transferase(Phosphotransferase) domain 1"/>
    <property type="match status" value="1"/>
</dbReference>
<feature type="compositionally biased region" description="Polar residues" evidence="5">
    <location>
        <begin position="206"/>
        <end position="219"/>
    </location>
</feature>
<evidence type="ECO:0000256" key="2">
    <source>
        <dbReference type="ARBA" id="ARBA00022741"/>
    </source>
</evidence>
<dbReference type="PRINTS" id="PR00109">
    <property type="entry name" value="TYRKINASE"/>
</dbReference>
<evidence type="ECO:0000259" key="6">
    <source>
        <dbReference type="PROSITE" id="PS50011"/>
    </source>
</evidence>
<feature type="compositionally biased region" description="Basic and acidic residues" evidence="5">
    <location>
        <begin position="449"/>
        <end position="470"/>
    </location>
</feature>
<gene>
    <name evidence="7" type="ORF">D9758_008757</name>
</gene>
<feature type="region of interest" description="Disordered" evidence="5">
    <location>
        <begin position="304"/>
        <end position="485"/>
    </location>
</feature>
<feature type="region of interest" description="Disordered" evidence="5">
    <location>
        <begin position="131"/>
        <end position="225"/>
    </location>
</feature>
<evidence type="ECO:0000313" key="8">
    <source>
        <dbReference type="Proteomes" id="UP000559256"/>
    </source>
</evidence>
<name>A0A8H5D5G9_9AGAR</name>
<dbReference type="PANTHER" id="PTHR44329:SF288">
    <property type="entry name" value="MITOGEN-ACTIVATED PROTEIN KINASE KINASE KINASE 20"/>
    <property type="match status" value="1"/>
</dbReference>
<dbReference type="InterPro" id="IPR000719">
    <property type="entry name" value="Prot_kinase_dom"/>
</dbReference>
<evidence type="ECO:0000313" key="7">
    <source>
        <dbReference type="EMBL" id="KAF5353078.1"/>
    </source>
</evidence>
<dbReference type="SUPFAM" id="SSF56112">
    <property type="entry name" value="Protein kinase-like (PK-like)"/>
    <property type="match status" value="1"/>
</dbReference>
<keyword evidence="1" id="KW-0808">Transferase</keyword>
<dbReference type="OrthoDB" id="122279at2759"/>
<accession>A0A8H5D5G9</accession>
<comment type="caution">
    <text evidence="7">The sequence shown here is derived from an EMBL/GenBank/DDBJ whole genome shotgun (WGS) entry which is preliminary data.</text>
</comment>
<dbReference type="GO" id="GO:0005524">
    <property type="term" value="F:ATP binding"/>
    <property type="evidence" value="ECO:0007669"/>
    <property type="project" value="UniProtKB-KW"/>
</dbReference>
<feature type="compositionally biased region" description="Polar residues" evidence="5">
    <location>
        <begin position="400"/>
        <end position="412"/>
    </location>
</feature>
<organism evidence="7 8">
    <name type="scientific">Tetrapyrgos nigripes</name>
    <dbReference type="NCBI Taxonomy" id="182062"/>
    <lineage>
        <taxon>Eukaryota</taxon>
        <taxon>Fungi</taxon>
        <taxon>Dikarya</taxon>
        <taxon>Basidiomycota</taxon>
        <taxon>Agaricomycotina</taxon>
        <taxon>Agaricomycetes</taxon>
        <taxon>Agaricomycetidae</taxon>
        <taxon>Agaricales</taxon>
        <taxon>Marasmiineae</taxon>
        <taxon>Marasmiaceae</taxon>
        <taxon>Tetrapyrgos</taxon>
    </lineage>
</organism>
<dbReference type="PANTHER" id="PTHR44329">
    <property type="entry name" value="SERINE/THREONINE-PROTEIN KINASE TNNI3K-RELATED"/>
    <property type="match status" value="1"/>
</dbReference>
<evidence type="ECO:0000256" key="5">
    <source>
        <dbReference type="SAM" id="MobiDB-lite"/>
    </source>
</evidence>
<evidence type="ECO:0000256" key="1">
    <source>
        <dbReference type="ARBA" id="ARBA00022679"/>
    </source>
</evidence>
<dbReference type="SMART" id="SM00220">
    <property type="entry name" value="S_TKc"/>
    <property type="match status" value="1"/>
</dbReference>
<keyword evidence="4" id="KW-0067">ATP-binding</keyword>
<dbReference type="GO" id="GO:0004674">
    <property type="term" value="F:protein serine/threonine kinase activity"/>
    <property type="evidence" value="ECO:0007669"/>
    <property type="project" value="TreeGrafter"/>
</dbReference>
<sequence>MTPNPPGRPFMRIRTHTEHVYEPDQHWKANLKQNIDRILAEALQETKALQEEYIRTIDAQSKKDASLREFRRMVNIVKKLAKDAYEIELERERLEMRQRSANDVHERMLSEIRERGENNVLVVILRSERAHTNASTTGTTRTSPDELSTRSSQSASPGSSLLVETPSDVSGWESPPAQRMENTATGKGRADLHPSGPAPHPRKGSAANSSPVPRQTGSVGYSPFIPNIDLSTPPISFLPSTSPIAMHGQLPNHFQYGLPTWRSSRYSMNIQPLAETETAWRFWGRIPSSISSYSLGSVSSATASVQGEDFEGQRSSGSSSGSDDSGFGTTSESDSGFDEPESDGGDSTGKGKERTNLGESSEMESAKRDKDLSDSEEKITKRTHSDEEEQEQITREAPSNHPNPRTAHNNPHGQDDEDVQNWKEERERDKRESKLSNRLYGEAEAAKQGAEDRKNLEKPRREADGERHEVIQAGSSRTAGEERASTQKVLSHSGQQVVNADTVLTQLKLILDNKEEYRKLLAQRGELAQSLLDLLQTLSDYPSVNRRLRSKIFDAMIRLSRSAKLHPSCLSLSNVEKVGDHPMAGGGFGDIWRASIAGHKACMKVVRIFDRANIDKFLKEFLKEAILWRQLDHPNVLPFLGLYFLDDTQERICLISPMMDNGTVIQYLENQADESIDRAVLVYDVSCGLSYLHEMKVVHGDLKGANILVTPSGRASITDFGLSVVADSELLKWTSLSTSNRTAGTARWLAPECLNGDPVSYSSDVYAFAFVSYEIFTGRIPFHELSQEPAVMLKVLTGKRPKRPQSPHLNDDIWAIMQECWHQEAGFRPAANVLPQRLEDIASQEREIEPAGGWDMSLPSGLWSSVHHPELCPEGSDLEAFLFGPDSM</sequence>
<dbReference type="Proteomes" id="UP000559256">
    <property type="component" value="Unassembled WGS sequence"/>
</dbReference>
<dbReference type="InterPro" id="IPR011009">
    <property type="entry name" value="Kinase-like_dom_sf"/>
</dbReference>
<dbReference type="InterPro" id="IPR051681">
    <property type="entry name" value="Ser/Thr_Kinases-Pseudokinases"/>
</dbReference>
<dbReference type="PROSITE" id="PS00108">
    <property type="entry name" value="PROTEIN_KINASE_ST"/>
    <property type="match status" value="1"/>
</dbReference>
<feature type="compositionally biased region" description="Low complexity" evidence="5">
    <location>
        <begin position="149"/>
        <end position="160"/>
    </location>
</feature>
<dbReference type="EMBL" id="JAACJM010000064">
    <property type="protein sequence ID" value="KAF5353078.1"/>
    <property type="molecule type" value="Genomic_DNA"/>
</dbReference>
<keyword evidence="2" id="KW-0547">Nucleotide-binding</keyword>
<dbReference type="Pfam" id="PF07714">
    <property type="entry name" value="PK_Tyr_Ser-Thr"/>
    <property type="match status" value="1"/>
</dbReference>